<feature type="transmembrane region" description="Helical" evidence="8">
    <location>
        <begin position="439"/>
        <end position="460"/>
    </location>
</feature>
<keyword evidence="3" id="KW-1003">Cell membrane</keyword>
<evidence type="ECO:0000313" key="10">
    <source>
        <dbReference type="Proteomes" id="UP000325255"/>
    </source>
</evidence>
<keyword evidence="6 8" id="KW-1133">Transmembrane helix</keyword>
<keyword evidence="7 8" id="KW-0472">Membrane</keyword>
<dbReference type="PANTHER" id="PTHR30462">
    <property type="entry name" value="INTERMEMBRANE TRANSPORT PROTEIN PQIB-RELATED"/>
    <property type="match status" value="1"/>
</dbReference>
<feature type="transmembrane region" description="Helical" evidence="8">
    <location>
        <begin position="256"/>
        <end position="275"/>
    </location>
</feature>
<dbReference type="OrthoDB" id="9800207at2"/>
<evidence type="ECO:0000256" key="6">
    <source>
        <dbReference type="ARBA" id="ARBA00022989"/>
    </source>
</evidence>
<keyword evidence="4" id="KW-0997">Cell inner membrane</keyword>
<reference evidence="9 10" key="1">
    <citation type="submission" date="2019-09" db="EMBL/GenBank/DDBJ databases">
        <title>Genome sequence of Rhodovastum atsumiense, a diverse member of the Acetobacteraceae family of non-sulfur purple photosynthetic bacteria.</title>
        <authorList>
            <person name="Meyer T."/>
            <person name="Kyndt J."/>
        </authorList>
    </citation>
    <scope>NUCLEOTIDE SEQUENCE [LARGE SCALE GENOMIC DNA]</scope>
    <source>
        <strain evidence="9 10">DSM 21279</strain>
    </source>
</reference>
<evidence type="ECO:0000256" key="8">
    <source>
        <dbReference type="SAM" id="Phobius"/>
    </source>
</evidence>
<evidence type="ECO:0000256" key="7">
    <source>
        <dbReference type="ARBA" id="ARBA00023136"/>
    </source>
</evidence>
<dbReference type="PANTHER" id="PTHR30462:SF3">
    <property type="entry name" value="INTERMEMBRANE TRANSPORT PROTEIN PQIA"/>
    <property type="match status" value="1"/>
</dbReference>
<evidence type="ECO:0000256" key="5">
    <source>
        <dbReference type="ARBA" id="ARBA00022692"/>
    </source>
</evidence>
<dbReference type="NCBIfam" id="TIGR00155">
    <property type="entry name" value="pqiA_fam"/>
    <property type="match status" value="1"/>
</dbReference>
<feature type="transmembrane region" description="Helical" evidence="8">
    <location>
        <begin position="466"/>
        <end position="486"/>
    </location>
</feature>
<feature type="transmembrane region" description="Helical" evidence="8">
    <location>
        <begin position="390"/>
        <end position="418"/>
    </location>
</feature>
<dbReference type="GO" id="GO:0005886">
    <property type="term" value="C:plasma membrane"/>
    <property type="evidence" value="ECO:0007669"/>
    <property type="project" value="UniProtKB-SubCell"/>
</dbReference>
<dbReference type="Proteomes" id="UP000325255">
    <property type="component" value="Unassembled WGS sequence"/>
</dbReference>
<dbReference type="InterPro" id="IPR051800">
    <property type="entry name" value="PqiA-PqiB_transport"/>
</dbReference>
<sequence length="509" mass="54284">MLTPEPRRPVVLAGFRITSACGRSLPPFIPLSPTGTARPPGAYLHLSSNLPATLRCDRRYGGRHCHAGKGVPTISSRSPTARPEAAPAGTCLRECPDCGLFLRLPALDRGTVARCPRCAAVLRRHRTDPQGRALAFAVTGLLLLALATQMPFLSLDIAGRAQATVLLSGPEALEGQGLWELALVVLATTVIVPLAKLLCLAWVLVGLRLRRPPRHLSAVFRWVERLTPWAMVEVFMLGLFVAYTKLVDLAHVELGAAVYALGGLMLAMAAADAVLDHEQIWEAIARRTAQASPPAPPSAGGPGHPGLRRIGCHTCGLVCRAPEAAPCPRCGGRLHARKPHPLSRTWALVIAATILYIPANLLPVMTVINFGQGAPDTILSGVEELAAAGMWPLAALVFFASITVPVLKLASLVWLLISTGRGQATRLRERTLLFRIVDAVGRWSMIDVFMVSILTAIVRLGAIASVVPGPGVLAFCAVVILTMLAAETFDPRLMWDVAARRDGTGREAA</sequence>
<evidence type="ECO:0000256" key="2">
    <source>
        <dbReference type="ARBA" id="ARBA00007555"/>
    </source>
</evidence>
<dbReference type="InterPro" id="IPR005219">
    <property type="entry name" value="PqiA-like_proteobact"/>
</dbReference>
<name>A0A5M6IVJ4_9PROT</name>
<feature type="transmembrane region" description="Helical" evidence="8">
    <location>
        <begin position="181"/>
        <end position="205"/>
    </location>
</feature>
<comment type="caution">
    <text evidence="9">The sequence shown here is derived from an EMBL/GenBank/DDBJ whole genome shotgun (WGS) entry which is preliminary data.</text>
</comment>
<dbReference type="AlphaFoldDB" id="A0A5M6IVJ4"/>
<protein>
    <submittedName>
        <fullName evidence="9">Paraquat-inducible protein A</fullName>
    </submittedName>
</protein>
<evidence type="ECO:0000313" key="9">
    <source>
        <dbReference type="EMBL" id="KAA5612292.1"/>
    </source>
</evidence>
<feature type="transmembrane region" description="Helical" evidence="8">
    <location>
        <begin position="133"/>
        <end position="152"/>
    </location>
</feature>
<keyword evidence="10" id="KW-1185">Reference proteome</keyword>
<dbReference type="Pfam" id="PF04403">
    <property type="entry name" value="PqiA"/>
    <property type="match status" value="2"/>
</dbReference>
<evidence type="ECO:0000256" key="1">
    <source>
        <dbReference type="ARBA" id="ARBA00004429"/>
    </source>
</evidence>
<proteinExistence type="inferred from homology"/>
<evidence type="ECO:0000256" key="3">
    <source>
        <dbReference type="ARBA" id="ARBA00022475"/>
    </source>
</evidence>
<accession>A0A5M6IVJ4</accession>
<gene>
    <name evidence="9" type="ORF">F1189_10345</name>
</gene>
<comment type="similarity">
    <text evidence="2">Belongs to the PqiA family.</text>
</comment>
<dbReference type="InterPro" id="IPR007498">
    <property type="entry name" value="PqiA-like"/>
</dbReference>
<keyword evidence="5 8" id="KW-0812">Transmembrane</keyword>
<evidence type="ECO:0000256" key="4">
    <source>
        <dbReference type="ARBA" id="ARBA00022519"/>
    </source>
</evidence>
<comment type="subcellular location">
    <subcellularLocation>
        <location evidence="1">Cell inner membrane</location>
        <topology evidence="1">Multi-pass membrane protein</topology>
    </subcellularLocation>
</comment>
<feature type="transmembrane region" description="Helical" evidence="8">
    <location>
        <begin position="226"/>
        <end position="244"/>
    </location>
</feature>
<dbReference type="EMBL" id="VWPK01000013">
    <property type="protein sequence ID" value="KAA5612292.1"/>
    <property type="molecule type" value="Genomic_DNA"/>
</dbReference>
<organism evidence="9 10">
    <name type="scientific">Rhodovastum atsumiense</name>
    <dbReference type="NCBI Taxonomy" id="504468"/>
    <lineage>
        <taxon>Bacteria</taxon>
        <taxon>Pseudomonadati</taxon>
        <taxon>Pseudomonadota</taxon>
        <taxon>Alphaproteobacteria</taxon>
        <taxon>Acetobacterales</taxon>
        <taxon>Acetobacteraceae</taxon>
        <taxon>Rhodovastum</taxon>
    </lineage>
</organism>
<feature type="transmembrane region" description="Helical" evidence="8">
    <location>
        <begin position="346"/>
        <end position="370"/>
    </location>
</feature>